<gene>
    <name evidence="2" type="ORF">DARMORV10_C07P05500.1</name>
</gene>
<proteinExistence type="predicted"/>
<protein>
    <submittedName>
        <fullName evidence="2">(rape) hypothetical protein</fullName>
    </submittedName>
</protein>
<evidence type="ECO:0000256" key="1">
    <source>
        <dbReference type="SAM" id="MobiDB-lite"/>
    </source>
</evidence>
<accession>A0A816LPT4</accession>
<reference evidence="2" key="1">
    <citation type="submission" date="2021-01" db="EMBL/GenBank/DDBJ databases">
        <authorList>
            <consortium name="Genoscope - CEA"/>
            <person name="William W."/>
        </authorList>
    </citation>
    <scope>NUCLEOTIDE SEQUENCE</scope>
</reference>
<dbReference type="EMBL" id="HG994371">
    <property type="protein sequence ID" value="CAF1951953.1"/>
    <property type="molecule type" value="Genomic_DNA"/>
</dbReference>
<dbReference type="AlphaFoldDB" id="A0A816LPT4"/>
<name>A0A816LPT4_BRANA</name>
<dbReference type="Proteomes" id="UP001295469">
    <property type="component" value="Chromosome C07"/>
</dbReference>
<feature type="region of interest" description="Disordered" evidence="1">
    <location>
        <begin position="1"/>
        <end position="49"/>
    </location>
</feature>
<sequence length="49" mass="5603">MTRSCDRLSWIGSWKKPDDSPPSARGEPTAELHFLGSRDEEDQGRGMRR</sequence>
<evidence type="ECO:0000313" key="2">
    <source>
        <dbReference type="EMBL" id="CAF1951953.1"/>
    </source>
</evidence>
<organism evidence="2">
    <name type="scientific">Brassica napus</name>
    <name type="common">Rape</name>
    <dbReference type="NCBI Taxonomy" id="3708"/>
    <lineage>
        <taxon>Eukaryota</taxon>
        <taxon>Viridiplantae</taxon>
        <taxon>Streptophyta</taxon>
        <taxon>Embryophyta</taxon>
        <taxon>Tracheophyta</taxon>
        <taxon>Spermatophyta</taxon>
        <taxon>Magnoliopsida</taxon>
        <taxon>eudicotyledons</taxon>
        <taxon>Gunneridae</taxon>
        <taxon>Pentapetalae</taxon>
        <taxon>rosids</taxon>
        <taxon>malvids</taxon>
        <taxon>Brassicales</taxon>
        <taxon>Brassicaceae</taxon>
        <taxon>Brassiceae</taxon>
        <taxon>Brassica</taxon>
    </lineage>
</organism>